<evidence type="ECO:0000256" key="1">
    <source>
        <dbReference type="ARBA" id="ARBA00006484"/>
    </source>
</evidence>
<gene>
    <name evidence="3" type="ORF">WAK64_04095</name>
</gene>
<dbReference type="InterPro" id="IPR050259">
    <property type="entry name" value="SDR"/>
</dbReference>
<dbReference type="CDD" id="cd05233">
    <property type="entry name" value="SDR_c"/>
    <property type="match status" value="1"/>
</dbReference>
<keyword evidence="4" id="KW-1185">Reference proteome</keyword>
<sequence length="241" mass="26437">MQKGKYVLITGASGGIGQAVARKLASLGWNLYLHYHSNEEEIQALVKELRNEKIDIISLKADLSRPVEAVHLTKHIHTLHSIVHCSGTAQYSLFQDIKEQEMDTLWNVHMKSPMMMTQSLLPKLLATKGSIVIISSIWGQTGAACEVVYSSVKGAQISFVKALAKELGRSEVRVNAVAPGVVDTNMISGFSESEKMEMKEDIPFGRFAYPSETADAVAYLVSDQSSYITGQVLGVNGGWYM</sequence>
<dbReference type="NCBIfam" id="NF047420">
    <property type="entry name" value="EF_P_mod_YmfI"/>
    <property type="match status" value="1"/>
</dbReference>
<dbReference type="Pfam" id="PF13561">
    <property type="entry name" value="adh_short_C2"/>
    <property type="match status" value="1"/>
</dbReference>
<keyword evidence="2" id="KW-0175">Coiled coil</keyword>
<dbReference type="InterPro" id="IPR036291">
    <property type="entry name" value="NAD(P)-bd_dom_sf"/>
</dbReference>
<proteinExistence type="inferred from homology"/>
<dbReference type="EMBL" id="JBBAXC010000002">
    <property type="protein sequence ID" value="MEI5906253.1"/>
    <property type="molecule type" value="Genomic_DNA"/>
</dbReference>
<dbReference type="PRINTS" id="PR00081">
    <property type="entry name" value="GDHRDH"/>
</dbReference>
<dbReference type="RefSeq" id="WP_336585670.1">
    <property type="nucleotide sequence ID" value="NZ_JBBAXC010000002.1"/>
</dbReference>
<dbReference type="Gene3D" id="3.40.50.720">
    <property type="entry name" value="NAD(P)-binding Rossmann-like Domain"/>
    <property type="match status" value="1"/>
</dbReference>
<name>A0ABU8HAP0_9BACI</name>
<evidence type="ECO:0000256" key="2">
    <source>
        <dbReference type="SAM" id="Coils"/>
    </source>
</evidence>
<reference evidence="3 4" key="1">
    <citation type="journal article" date="2018" name="J. Microbiol.">
        <title>Bacillus spongiae sp. nov., isolated from sponge of Jeju Island.</title>
        <authorList>
            <person name="Lee G.E."/>
            <person name="Im W.T."/>
            <person name="Park J.S."/>
        </authorList>
    </citation>
    <scope>NUCLEOTIDE SEQUENCE [LARGE SCALE GENOMIC DNA]</scope>
    <source>
        <strain evidence="3 4">135PIL107-10</strain>
    </source>
</reference>
<dbReference type="PANTHER" id="PTHR42879">
    <property type="entry name" value="3-OXOACYL-(ACYL-CARRIER-PROTEIN) REDUCTASE"/>
    <property type="match status" value="1"/>
</dbReference>
<evidence type="ECO:0000313" key="4">
    <source>
        <dbReference type="Proteomes" id="UP001312865"/>
    </source>
</evidence>
<comment type="similarity">
    <text evidence="1">Belongs to the short-chain dehydrogenases/reductases (SDR) family.</text>
</comment>
<dbReference type="InterPro" id="IPR002347">
    <property type="entry name" value="SDR_fam"/>
</dbReference>
<accession>A0ABU8HAP0</accession>
<feature type="coiled-coil region" evidence="2">
    <location>
        <begin position="35"/>
        <end position="62"/>
    </location>
</feature>
<protein>
    <submittedName>
        <fullName evidence="3">SDR family oxidoreductase</fullName>
    </submittedName>
</protein>
<comment type="caution">
    <text evidence="3">The sequence shown here is derived from an EMBL/GenBank/DDBJ whole genome shotgun (WGS) entry which is preliminary data.</text>
</comment>
<dbReference type="PANTHER" id="PTHR42879:SF2">
    <property type="entry name" value="3-OXOACYL-[ACYL-CARRIER-PROTEIN] REDUCTASE FABG"/>
    <property type="match status" value="1"/>
</dbReference>
<dbReference type="Proteomes" id="UP001312865">
    <property type="component" value="Unassembled WGS sequence"/>
</dbReference>
<dbReference type="SUPFAM" id="SSF51735">
    <property type="entry name" value="NAD(P)-binding Rossmann-fold domains"/>
    <property type="match status" value="1"/>
</dbReference>
<evidence type="ECO:0000313" key="3">
    <source>
        <dbReference type="EMBL" id="MEI5906253.1"/>
    </source>
</evidence>
<organism evidence="3 4">
    <name type="scientific">Bacillus spongiae</name>
    <dbReference type="NCBI Taxonomy" id="2683610"/>
    <lineage>
        <taxon>Bacteria</taxon>
        <taxon>Bacillati</taxon>
        <taxon>Bacillota</taxon>
        <taxon>Bacilli</taxon>
        <taxon>Bacillales</taxon>
        <taxon>Bacillaceae</taxon>
        <taxon>Bacillus</taxon>
    </lineage>
</organism>